<dbReference type="SUPFAM" id="SSF51735">
    <property type="entry name" value="NAD(P)-binding Rossmann-fold domains"/>
    <property type="match status" value="1"/>
</dbReference>
<dbReference type="PANTHER" id="PTHR47534">
    <property type="entry name" value="YALI0E05731P"/>
    <property type="match status" value="1"/>
</dbReference>
<organism evidence="2 3">
    <name type="scientific">Penicillium bovifimosum</name>
    <dbReference type="NCBI Taxonomy" id="126998"/>
    <lineage>
        <taxon>Eukaryota</taxon>
        <taxon>Fungi</taxon>
        <taxon>Dikarya</taxon>
        <taxon>Ascomycota</taxon>
        <taxon>Pezizomycotina</taxon>
        <taxon>Eurotiomycetes</taxon>
        <taxon>Eurotiomycetidae</taxon>
        <taxon>Eurotiales</taxon>
        <taxon>Aspergillaceae</taxon>
        <taxon>Penicillium</taxon>
    </lineage>
</organism>
<protein>
    <submittedName>
        <fullName evidence="2">Uncharacterized protein</fullName>
    </submittedName>
</protein>
<evidence type="ECO:0000313" key="3">
    <source>
        <dbReference type="Proteomes" id="UP001149079"/>
    </source>
</evidence>
<dbReference type="GO" id="GO:0016491">
    <property type="term" value="F:oxidoreductase activity"/>
    <property type="evidence" value="ECO:0007669"/>
    <property type="project" value="UniProtKB-KW"/>
</dbReference>
<dbReference type="GeneID" id="81406618"/>
<evidence type="ECO:0000313" key="2">
    <source>
        <dbReference type="EMBL" id="KAJ5130665.1"/>
    </source>
</evidence>
<dbReference type="InterPro" id="IPR036291">
    <property type="entry name" value="NAD(P)-bd_dom_sf"/>
</dbReference>
<dbReference type="InterPro" id="IPR002347">
    <property type="entry name" value="SDR_fam"/>
</dbReference>
<evidence type="ECO:0000256" key="1">
    <source>
        <dbReference type="ARBA" id="ARBA00023002"/>
    </source>
</evidence>
<keyword evidence="3" id="KW-1185">Reference proteome</keyword>
<gene>
    <name evidence="2" type="ORF">N7515_006704</name>
</gene>
<dbReference type="Pfam" id="PF00106">
    <property type="entry name" value="adh_short"/>
    <property type="match status" value="1"/>
</dbReference>
<dbReference type="InterPro" id="IPR052228">
    <property type="entry name" value="Sec_Metab_Biosynth_Oxidored"/>
</dbReference>
<accession>A0A9W9GV83</accession>
<dbReference type="PANTHER" id="PTHR47534:SF3">
    <property type="entry name" value="ALCOHOL DEHYDROGENASE-LIKE C-TERMINAL DOMAIN-CONTAINING PROTEIN"/>
    <property type="match status" value="1"/>
</dbReference>
<reference evidence="2" key="1">
    <citation type="submission" date="2022-11" db="EMBL/GenBank/DDBJ databases">
        <authorList>
            <person name="Petersen C."/>
        </authorList>
    </citation>
    <scope>NUCLEOTIDE SEQUENCE</scope>
    <source>
        <strain evidence="2">IBT 22155</strain>
    </source>
</reference>
<proteinExistence type="predicted"/>
<comment type="caution">
    <text evidence="2">The sequence shown here is derived from an EMBL/GenBank/DDBJ whole genome shotgun (WGS) entry which is preliminary data.</text>
</comment>
<sequence length="344" mass="37055">MISLSEVQASNAQIAKIFPPGLVAVFVGATNGIGEAALKEFALSARSPRAYFIGRSEEAAGRIKTECRQLNPEGEFIFIKADISLIRNVDLVTREIQSKEKSINLLFLSCGTLRSGKDTTEGLHTILAAAYYARTRFILNLLPELKCATHLRRVVTVLAGTHEGAIDETDFQVRKMSMLKGRGQTVSMTDFALETLAEKAPEVSFVHDYPGVVKTGITREVSSPIARVLFRVVSVIGPLVYIPIRESGERHLFFATSAVYPPRAGDAVGVKIVGGEVVRGTDGVVGSGVYSVGEKGEAAGKGAVKVLDGLRGMGMKEKVWGHTLGEFGRIVGSRGSRLRFQLSC</sequence>
<reference evidence="2" key="2">
    <citation type="journal article" date="2023" name="IMA Fungus">
        <title>Comparative genomic study of the Penicillium genus elucidates a diverse pangenome and 15 lateral gene transfer events.</title>
        <authorList>
            <person name="Petersen C."/>
            <person name="Sorensen T."/>
            <person name="Nielsen M.R."/>
            <person name="Sondergaard T.E."/>
            <person name="Sorensen J.L."/>
            <person name="Fitzpatrick D.A."/>
            <person name="Frisvad J.C."/>
            <person name="Nielsen K.L."/>
        </authorList>
    </citation>
    <scope>NUCLEOTIDE SEQUENCE</scope>
    <source>
        <strain evidence="2">IBT 22155</strain>
    </source>
</reference>
<keyword evidence="1" id="KW-0560">Oxidoreductase</keyword>
<name>A0A9W9GV83_9EURO</name>
<dbReference type="EMBL" id="JAPQKL010000005">
    <property type="protein sequence ID" value="KAJ5130665.1"/>
    <property type="molecule type" value="Genomic_DNA"/>
</dbReference>
<dbReference type="Proteomes" id="UP001149079">
    <property type="component" value="Unassembled WGS sequence"/>
</dbReference>
<dbReference type="AlphaFoldDB" id="A0A9W9GV83"/>
<dbReference type="OrthoDB" id="2898509at2759"/>
<dbReference type="RefSeq" id="XP_056521044.1">
    <property type="nucleotide sequence ID" value="XM_056667448.1"/>
</dbReference>
<dbReference type="Gene3D" id="3.40.50.720">
    <property type="entry name" value="NAD(P)-binding Rossmann-like Domain"/>
    <property type="match status" value="1"/>
</dbReference>